<evidence type="ECO:0000256" key="1">
    <source>
        <dbReference type="ARBA" id="ARBA00009570"/>
    </source>
</evidence>
<accession>A0A501PFP3</accession>
<organism evidence="3 4">
    <name type="scientific">Emcibacter nanhaiensis</name>
    <dbReference type="NCBI Taxonomy" id="1505037"/>
    <lineage>
        <taxon>Bacteria</taxon>
        <taxon>Pseudomonadati</taxon>
        <taxon>Pseudomonadota</taxon>
        <taxon>Alphaproteobacteria</taxon>
        <taxon>Emcibacterales</taxon>
        <taxon>Emcibacteraceae</taxon>
        <taxon>Emcibacter</taxon>
    </lineage>
</organism>
<dbReference type="InterPro" id="IPR000391">
    <property type="entry name" value="Rng_hydr_dOase-bsu"/>
</dbReference>
<keyword evidence="2" id="KW-0560">Oxidoreductase</keyword>
<keyword evidence="4" id="KW-1185">Reference proteome</keyword>
<comment type="caution">
    <text evidence="3">The sequence shown here is derived from an EMBL/GenBank/DDBJ whole genome shotgun (WGS) entry which is preliminary data.</text>
</comment>
<dbReference type="Gene3D" id="3.10.450.50">
    <property type="match status" value="1"/>
</dbReference>
<dbReference type="Proteomes" id="UP000319148">
    <property type="component" value="Unassembled WGS sequence"/>
</dbReference>
<dbReference type="SUPFAM" id="SSF54427">
    <property type="entry name" value="NTF2-like"/>
    <property type="match status" value="1"/>
</dbReference>
<dbReference type="InterPro" id="IPR032710">
    <property type="entry name" value="NTF2-like_dom_sf"/>
</dbReference>
<dbReference type="OrthoDB" id="7446267at2"/>
<name>A0A501PFP3_9PROT</name>
<sequence length="154" mass="17744">MQELEAFLYHEADLLDSVDLKAWIELFTEDGDYWMPVTPDQEDPLNHISIFYDDRAMMTIRYHNLDHAQAPSKQYPVRSSHILGNIRVLEHDEASGNCTVKSNFQAVVFYRTQTVFAGTCTHTLVKDGDSYKIKRKRVDLINCDASHSSIISYI</sequence>
<evidence type="ECO:0000256" key="2">
    <source>
        <dbReference type="ARBA" id="ARBA00023002"/>
    </source>
</evidence>
<keyword evidence="3" id="KW-0223">Dioxygenase</keyword>
<dbReference type="GO" id="GO:0019380">
    <property type="term" value="P:3-phenylpropionate catabolic process"/>
    <property type="evidence" value="ECO:0007669"/>
    <property type="project" value="TreeGrafter"/>
</dbReference>
<dbReference type="PANTHER" id="PTHR41534">
    <property type="entry name" value="BLR3401 PROTEIN"/>
    <property type="match status" value="1"/>
</dbReference>
<dbReference type="AlphaFoldDB" id="A0A501PFP3"/>
<proteinExistence type="inferred from homology"/>
<dbReference type="GO" id="GO:0051213">
    <property type="term" value="F:dioxygenase activity"/>
    <property type="evidence" value="ECO:0007669"/>
    <property type="project" value="UniProtKB-KW"/>
</dbReference>
<gene>
    <name evidence="3" type="ORF">FIV46_12805</name>
</gene>
<evidence type="ECO:0000313" key="4">
    <source>
        <dbReference type="Proteomes" id="UP000319148"/>
    </source>
</evidence>
<comment type="similarity">
    <text evidence="1">Belongs to the bacterial ring-hydroxylating dioxygenase beta subunit family.</text>
</comment>
<dbReference type="CDD" id="cd00667">
    <property type="entry name" value="ring_hydroxylating_dioxygenases_beta"/>
    <property type="match status" value="1"/>
</dbReference>
<dbReference type="EMBL" id="VFIY01000015">
    <property type="protein sequence ID" value="TPD59250.1"/>
    <property type="molecule type" value="Genomic_DNA"/>
</dbReference>
<dbReference type="Pfam" id="PF00866">
    <property type="entry name" value="Ring_hydroxyl_B"/>
    <property type="match status" value="1"/>
</dbReference>
<protein>
    <submittedName>
        <fullName evidence="3">Aromatic-ring-hydroxylating dioxygenase subunit beta</fullName>
    </submittedName>
</protein>
<reference evidence="4" key="1">
    <citation type="submission" date="2019-06" db="EMBL/GenBank/DDBJ databases">
        <title>The complete genome of Emcibacter congregatus ZYLT.</title>
        <authorList>
            <person name="Zhao Z."/>
        </authorList>
    </citation>
    <scope>NUCLEOTIDE SEQUENCE [LARGE SCALE GENOMIC DNA]</scope>
    <source>
        <strain evidence="4">MCCC 1A06723</strain>
    </source>
</reference>
<evidence type="ECO:0000313" key="3">
    <source>
        <dbReference type="EMBL" id="TPD59250.1"/>
    </source>
</evidence>
<dbReference type="PANTHER" id="PTHR41534:SF1">
    <property type="entry name" value="BLR3401 PROTEIN"/>
    <property type="match status" value="1"/>
</dbReference>